<evidence type="ECO:0000259" key="1">
    <source>
        <dbReference type="PROSITE" id="PS50878"/>
    </source>
</evidence>
<dbReference type="Pfam" id="PF13456">
    <property type="entry name" value="RVT_3"/>
    <property type="match status" value="1"/>
</dbReference>
<protein>
    <recommendedName>
        <fullName evidence="1">Reverse transcriptase domain-containing protein</fullName>
    </recommendedName>
</protein>
<gene>
    <name evidence="3" type="primary">LOC113693307</name>
</gene>
<dbReference type="Proteomes" id="UP001652660">
    <property type="component" value="Chromosome 6c"/>
</dbReference>
<dbReference type="SUPFAM" id="SSF53098">
    <property type="entry name" value="Ribonuclease H-like"/>
    <property type="match status" value="1"/>
</dbReference>
<sequence length="934" mass="105234">MQAVIHRVHDANQEWVTEEARIGAEAIKYFSSLFSMEEAPANSEVLGVIPKLLSEDDNEQLQNIPSFEEVRQVVFAMDGDSAAGPNGFTSKFFTSSWDIIGRDVYRAVQSFFCGEELPRRVTATSIVLLAKVARPKCFFEFRPISLCNFVNKIFSKILAARLAPILPKIISANQSGFVWGRLISDNYLLAQELISNMVSKVRGGNVALKLDMMKAYDRVVWPFLINVLRAFGFGKQRIDMVWRLISNVWFSVVVNGALFGFFKSARGLRQGDLLSPALFIIGVEVLSRSLNSLPYFRGFQGFFVPRGCPLVTHLGYADDVLVFSSATVRSLKLVKWVLTTYEAVSGQRINAGKSCFLVHLKVCLSTKMAIQRLTGFMYKPFPIKYLGFPLYCGHRKKEYFGGLCQAVLLRIQSWQNRVLSQGGKIVLLKHVLSSMPIHLLMVASLPKAIFLELEGMFANFLWGASEGGSKYHWIRWQDLCVSQEEGGLAKFCRAVHPNLVFDGKGSEVWRRMVKVRNIAERHIGWIVRSGSSNFWFDNWFGSGGLSDRLDSVSDHKIVDFVQHATWDVQSIAQWVLSEIVAEIVRVDPPAGQLPDLMIWRPEHSGYFKIKSAFNLVRHQSSSSLLFKRIWHRGVPLRISFFLLRLLRDRLSLDCTLWKLGIHGPSRCVCCSSPEVETAEHVFAAGDMAQQVWHCFGDTVRVAWTGLAFRVCIAAWWQGKRGNKFLEFIHHVTPLLICWHIWKVRNGMKYDGKKIEGVQLCHGVVVDLLELFRVQFPECRVSSLSWVEFYLEVSNWNAARSYMLVKWVRPSHGGLKLNTDGCSKGNSGESGGGGVLREASGRLVLAFSCNFGIASSMQAEAWALLFGVRLCLQQGFDSFDVELDSLANQVADILANEGCRHDREEIYLAASALPQIARGAFHLDRLGVASLRRLR</sequence>
<organism evidence="2 3">
    <name type="scientific">Coffea arabica</name>
    <name type="common">Arabian coffee</name>
    <dbReference type="NCBI Taxonomy" id="13443"/>
    <lineage>
        <taxon>Eukaryota</taxon>
        <taxon>Viridiplantae</taxon>
        <taxon>Streptophyta</taxon>
        <taxon>Embryophyta</taxon>
        <taxon>Tracheophyta</taxon>
        <taxon>Spermatophyta</taxon>
        <taxon>Magnoliopsida</taxon>
        <taxon>eudicotyledons</taxon>
        <taxon>Gunneridae</taxon>
        <taxon>Pentapetalae</taxon>
        <taxon>asterids</taxon>
        <taxon>lamiids</taxon>
        <taxon>Gentianales</taxon>
        <taxon>Rubiaceae</taxon>
        <taxon>Ixoroideae</taxon>
        <taxon>Gardenieae complex</taxon>
        <taxon>Bertiereae - Coffeeae clade</taxon>
        <taxon>Coffeeae</taxon>
        <taxon>Coffea</taxon>
    </lineage>
</organism>
<dbReference type="RefSeq" id="XP_071909797.1">
    <property type="nucleotide sequence ID" value="XM_072053696.1"/>
</dbReference>
<dbReference type="InterPro" id="IPR002156">
    <property type="entry name" value="RNaseH_domain"/>
</dbReference>
<evidence type="ECO:0000313" key="2">
    <source>
        <dbReference type="Proteomes" id="UP001652660"/>
    </source>
</evidence>
<feature type="domain" description="Reverse transcriptase" evidence="1">
    <location>
        <begin position="113"/>
        <end position="390"/>
    </location>
</feature>
<dbReference type="PANTHER" id="PTHR46890:SF28">
    <property type="entry name" value="REVERSE TRANSCRIPTASE DOMAIN-CONTAINING PROTEIN"/>
    <property type="match status" value="1"/>
</dbReference>
<dbReference type="GeneID" id="113693307"/>
<dbReference type="CDD" id="cd01650">
    <property type="entry name" value="RT_nLTR_like"/>
    <property type="match status" value="1"/>
</dbReference>
<dbReference type="InterPro" id="IPR026960">
    <property type="entry name" value="RVT-Znf"/>
</dbReference>
<dbReference type="InterPro" id="IPR012337">
    <property type="entry name" value="RNaseH-like_sf"/>
</dbReference>
<reference evidence="3" key="1">
    <citation type="submission" date="2025-08" db="UniProtKB">
        <authorList>
            <consortium name="RefSeq"/>
        </authorList>
    </citation>
    <scope>IDENTIFICATION</scope>
    <source>
        <tissue evidence="3">Leaves</tissue>
    </source>
</reference>
<keyword evidence="2" id="KW-1185">Reference proteome</keyword>
<dbReference type="Pfam" id="PF13966">
    <property type="entry name" value="zf-RVT"/>
    <property type="match status" value="1"/>
</dbReference>
<dbReference type="InterPro" id="IPR036397">
    <property type="entry name" value="RNaseH_sf"/>
</dbReference>
<proteinExistence type="predicted"/>
<dbReference type="InterPro" id="IPR000477">
    <property type="entry name" value="RT_dom"/>
</dbReference>
<accession>A0ABM4UR87</accession>
<dbReference type="PANTHER" id="PTHR46890">
    <property type="entry name" value="NON-LTR RETROLELEMENT REVERSE TRANSCRIPTASE-LIKE PROTEIN-RELATED"/>
    <property type="match status" value="1"/>
</dbReference>
<dbReference type="Pfam" id="PF00078">
    <property type="entry name" value="RVT_1"/>
    <property type="match status" value="1"/>
</dbReference>
<name>A0ABM4UR87_COFAR</name>
<dbReference type="PROSITE" id="PS50878">
    <property type="entry name" value="RT_POL"/>
    <property type="match status" value="1"/>
</dbReference>
<evidence type="ECO:0000313" key="3">
    <source>
        <dbReference type="RefSeq" id="XP_071909797.1"/>
    </source>
</evidence>
<dbReference type="Gene3D" id="3.30.420.10">
    <property type="entry name" value="Ribonuclease H-like superfamily/Ribonuclease H"/>
    <property type="match status" value="1"/>
</dbReference>
<dbReference type="InterPro" id="IPR052343">
    <property type="entry name" value="Retrotransposon-Effector_Assoc"/>
</dbReference>